<dbReference type="OrthoDB" id="2243718at2"/>
<dbReference type="PATRIC" id="fig|1158607.3.peg.1218"/>
<keyword evidence="2" id="KW-0732">Signal</keyword>
<evidence type="ECO:0000313" key="3">
    <source>
        <dbReference type="EMBL" id="EOH95274.1"/>
    </source>
</evidence>
<organism evidence="3 4">
    <name type="scientific">Enterococcus pallens ATCC BAA-351</name>
    <dbReference type="NCBI Taxonomy" id="1158607"/>
    <lineage>
        <taxon>Bacteria</taxon>
        <taxon>Bacillati</taxon>
        <taxon>Bacillota</taxon>
        <taxon>Bacilli</taxon>
        <taxon>Lactobacillales</taxon>
        <taxon>Enterococcaceae</taxon>
        <taxon>Enterococcus</taxon>
    </lineage>
</organism>
<protein>
    <recommendedName>
        <fullName evidence="5">WxL domain-containing protein</fullName>
    </recommendedName>
</protein>
<evidence type="ECO:0000256" key="1">
    <source>
        <dbReference type="SAM" id="MobiDB-lite"/>
    </source>
</evidence>
<feature type="chain" id="PRO_5004366038" description="WxL domain-containing protein" evidence="2">
    <location>
        <begin position="25"/>
        <end position="723"/>
    </location>
</feature>
<proteinExistence type="predicted"/>
<dbReference type="HOGENOM" id="CLU_382546_0_0_9"/>
<feature type="region of interest" description="Disordered" evidence="1">
    <location>
        <begin position="30"/>
        <end position="91"/>
    </location>
</feature>
<comment type="caution">
    <text evidence="3">The sequence shown here is derived from an EMBL/GenBank/DDBJ whole genome shotgun (WGS) entry which is preliminary data.</text>
</comment>
<evidence type="ECO:0008006" key="5">
    <source>
        <dbReference type="Google" id="ProtNLM"/>
    </source>
</evidence>
<evidence type="ECO:0000313" key="4">
    <source>
        <dbReference type="Proteomes" id="UP000013782"/>
    </source>
</evidence>
<dbReference type="STRING" id="160454.RV10_GL000532"/>
<sequence length="723" mass="78096">MKKKVAFLIVLFLFTNASYLSAWAAETSTVASSSTEQTDQLINSETDTIPPVSSTEQETTSSVHRSETSISEEPTQSSSEISSEPEQEVQEAPKISVMAAAGDGTEANPYRVTTFQELKDALATSVTAGQTQYIQLQNDIVYNTNYTYIKQNTVIDGNGHAFLYNGTDYGTAHFSTGANNISVTYKNLTFGNSTYPNSSWYGILYTSNSNVSFTVENINYTIQRGSQPFWGNNNAGNTLTFKGKNNFYSSGNSYGGEFVEGYRSVTFAEGSDTTVYNDSTDATAVFYSTSQSVTVEKHASLAIESSKTYLFYGSATLNVQEQGNFSYKNIYGVNSTSSTATLSTGTLTANFAKDSIGHFTTDVNGFSGPNPTFNLNSPDYIVFDATSSSKKVLGSMNPIFKRLDSDNASYRIDYLTASKQNTYVPTVNTGSSYTISSGNIGDGYSVAYAKLPTIDSLSATPTTGPDISTMTAQIDSTRPADMLSSEVQYKLATKQLYSGTLTSNTAQTSIQNAGAAEGVKETAEVTLPGDSPPAGEASKYSFTNLPPSSYYLYAQANDQRIPGYTFKSLWQETNAEVPPVVLIQFSSGTMSFESPIPGQFGKQQNLDNYTIRNAGNVPTKVDLTSITRNSDSSAKLSLVEQFNTHEQELLLSLIAEKAGSGARTTFGPLVDKDPLSLDTLQLDPFWETDALANLYLAGDYSGPLIGPQHFSYRFSFAISAATN</sequence>
<dbReference type="eggNOG" id="ENOG5033ZGK">
    <property type="taxonomic scope" value="Bacteria"/>
</dbReference>
<evidence type="ECO:0000256" key="2">
    <source>
        <dbReference type="SAM" id="SignalP"/>
    </source>
</evidence>
<name>R2T4U1_9ENTE</name>
<feature type="compositionally biased region" description="Low complexity" evidence="1">
    <location>
        <begin position="53"/>
        <end position="82"/>
    </location>
</feature>
<dbReference type="EMBL" id="AJAQ01000011">
    <property type="protein sequence ID" value="EOH95274.1"/>
    <property type="molecule type" value="Genomic_DNA"/>
</dbReference>
<gene>
    <name evidence="3" type="ORF">UAU_01236</name>
</gene>
<keyword evidence="4" id="KW-1185">Reference proteome</keyword>
<reference evidence="3 4" key="1">
    <citation type="submission" date="2013-02" db="EMBL/GenBank/DDBJ databases">
        <title>The Genome Sequence of Enterococcus pallens BAA-351.</title>
        <authorList>
            <consortium name="The Broad Institute Genome Sequencing Platform"/>
            <consortium name="The Broad Institute Genome Sequencing Center for Infectious Disease"/>
            <person name="Earl A.M."/>
            <person name="Gilmore M.S."/>
            <person name="Lebreton F."/>
            <person name="Walker B."/>
            <person name="Young S.K."/>
            <person name="Zeng Q."/>
            <person name="Gargeya S."/>
            <person name="Fitzgerald M."/>
            <person name="Haas B."/>
            <person name="Abouelleil A."/>
            <person name="Alvarado L."/>
            <person name="Arachchi H.M."/>
            <person name="Berlin A.M."/>
            <person name="Chapman S.B."/>
            <person name="Dewar J."/>
            <person name="Goldberg J."/>
            <person name="Griggs A."/>
            <person name="Gujja S."/>
            <person name="Hansen M."/>
            <person name="Howarth C."/>
            <person name="Imamovic A."/>
            <person name="Larimer J."/>
            <person name="McCowan C."/>
            <person name="Murphy C."/>
            <person name="Neiman D."/>
            <person name="Pearson M."/>
            <person name="Priest M."/>
            <person name="Roberts A."/>
            <person name="Saif S."/>
            <person name="Shea T."/>
            <person name="Sisk P."/>
            <person name="Sykes S."/>
            <person name="Wortman J."/>
            <person name="Nusbaum C."/>
            <person name="Birren B."/>
        </authorList>
    </citation>
    <scope>NUCLEOTIDE SEQUENCE [LARGE SCALE GENOMIC DNA]</scope>
    <source>
        <strain evidence="3 4">ATCC BAA-351</strain>
    </source>
</reference>
<dbReference type="RefSeq" id="WP_010756266.1">
    <property type="nucleotide sequence ID" value="NZ_ASWD01000002.1"/>
</dbReference>
<accession>R2T4U1</accession>
<feature type="signal peptide" evidence="2">
    <location>
        <begin position="1"/>
        <end position="24"/>
    </location>
</feature>
<dbReference type="AlphaFoldDB" id="R2T4U1"/>
<dbReference type="Proteomes" id="UP000013782">
    <property type="component" value="Unassembled WGS sequence"/>
</dbReference>